<keyword evidence="5" id="KW-0597">Phosphoprotein</keyword>
<evidence type="ECO:0000256" key="1">
    <source>
        <dbReference type="ARBA" id="ARBA00000085"/>
    </source>
</evidence>
<evidence type="ECO:0000256" key="6">
    <source>
        <dbReference type="ARBA" id="ARBA00022679"/>
    </source>
</evidence>
<feature type="domain" description="HAMP" evidence="12">
    <location>
        <begin position="210"/>
        <end position="262"/>
    </location>
</feature>
<reference evidence="15" key="2">
    <citation type="submission" date="2014-08" db="EMBL/GenBank/DDBJ databases">
        <authorList>
            <person name="Moulin L."/>
        </authorList>
    </citation>
    <scope>NUCLEOTIDE SEQUENCE [LARGE SCALE GENOMIC DNA]</scope>
</reference>
<dbReference type="PRINTS" id="PR00344">
    <property type="entry name" value="BCTRLSENSOR"/>
</dbReference>
<dbReference type="Pfam" id="PF00512">
    <property type="entry name" value="HisKA"/>
    <property type="match status" value="1"/>
</dbReference>
<dbReference type="PANTHER" id="PTHR44936:SF10">
    <property type="entry name" value="SENSOR PROTEIN RSTB"/>
    <property type="match status" value="1"/>
</dbReference>
<evidence type="ECO:0000259" key="12">
    <source>
        <dbReference type="PROSITE" id="PS50885"/>
    </source>
</evidence>
<dbReference type="SUPFAM" id="SSF55874">
    <property type="entry name" value="ATPase domain of HSP90 chaperone/DNA topoisomerase II/histidine kinase"/>
    <property type="match status" value="1"/>
</dbReference>
<keyword evidence="7" id="KW-0547">Nucleotide-binding</keyword>
<dbReference type="GO" id="GO:0005524">
    <property type="term" value="F:ATP binding"/>
    <property type="evidence" value="ECO:0007669"/>
    <property type="project" value="UniProtKB-KW"/>
</dbReference>
<dbReference type="PROSITE" id="PS50109">
    <property type="entry name" value="HIS_KIN"/>
    <property type="match status" value="1"/>
</dbReference>
<proteinExistence type="predicted"/>
<keyword evidence="9" id="KW-0067">ATP-binding</keyword>
<keyword evidence="10" id="KW-0812">Transmembrane</keyword>
<protein>
    <recommendedName>
        <fullName evidence="3">histidine kinase</fullName>
        <ecNumber evidence="3">2.7.13.3</ecNumber>
    </recommendedName>
</protein>
<evidence type="ECO:0000313" key="14">
    <source>
        <dbReference type="EMBL" id="CDX43576.1"/>
    </source>
</evidence>
<dbReference type="EMBL" id="CCMZ01000075">
    <property type="protein sequence ID" value="CDX28563.1"/>
    <property type="molecule type" value="Genomic_DNA"/>
</dbReference>
<evidence type="ECO:0000256" key="9">
    <source>
        <dbReference type="ARBA" id="ARBA00022840"/>
    </source>
</evidence>
<evidence type="ECO:0000313" key="13">
    <source>
        <dbReference type="EMBL" id="CDX28563.1"/>
    </source>
</evidence>
<dbReference type="InterPro" id="IPR036890">
    <property type="entry name" value="HATPase_C_sf"/>
</dbReference>
<dbReference type="SUPFAM" id="SSF47384">
    <property type="entry name" value="Homodimeric domain of signal transducing histidine kinase"/>
    <property type="match status" value="1"/>
</dbReference>
<accession>A0A090EE91</accession>
<evidence type="ECO:0000259" key="11">
    <source>
        <dbReference type="PROSITE" id="PS50109"/>
    </source>
</evidence>
<evidence type="ECO:0000256" key="8">
    <source>
        <dbReference type="ARBA" id="ARBA00022777"/>
    </source>
</evidence>
<evidence type="ECO:0000313" key="15">
    <source>
        <dbReference type="Proteomes" id="UP000045285"/>
    </source>
</evidence>
<dbReference type="PROSITE" id="PS50885">
    <property type="entry name" value="HAMP"/>
    <property type="match status" value="1"/>
</dbReference>
<evidence type="ECO:0000256" key="5">
    <source>
        <dbReference type="ARBA" id="ARBA00022553"/>
    </source>
</evidence>
<comment type="catalytic activity">
    <reaction evidence="1">
        <text>ATP + protein L-histidine = ADP + protein N-phospho-L-histidine.</text>
        <dbReference type="EC" id="2.7.13.3"/>
    </reaction>
</comment>
<evidence type="ECO:0000313" key="16">
    <source>
        <dbReference type="Proteomes" id="UP000046373"/>
    </source>
</evidence>
<dbReference type="STRING" id="69974.MPLDJ20_60271"/>
<organism evidence="13 15">
    <name type="scientific">Mesorhizobium plurifarium</name>
    <dbReference type="NCBI Taxonomy" id="69974"/>
    <lineage>
        <taxon>Bacteria</taxon>
        <taxon>Pseudomonadati</taxon>
        <taxon>Pseudomonadota</taxon>
        <taxon>Alphaproteobacteria</taxon>
        <taxon>Hyphomicrobiales</taxon>
        <taxon>Phyllobacteriaceae</taxon>
        <taxon>Mesorhizobium</taxon>
    </lineage>
</organism>
<dbReference type="Pfam" id="PF00672">
    <property type="entry name" value="HAMP"/>
    <property type="match status" value="1"/>
</dbReference>
<keyword evidence="10" id="KW-0472">Membrane</keyword>
<feature type="domain" description="Histidine kinase" evidence="11">
    <location>
        <begin position="270"/>
        <end position="469"/>
    </location>
</feature>
<reference evidence="13 16" key="1">
    <citation type="submission" date="2014-08" db="EMBL/GenBank/DDBJ databases">
        <authorList>
            <person name="Moulin Lionel"/>
        </authorList>
    </citation>
    <scope>NUCLEOTIDE SEQUENCE [LARGE SCALE GENOMIC DNA]</scope>
</reference>
<dbReference type="AlphaFoldDB" id="A0A090EE91"/>
<dbReference type="Gene3D" id="3.30.565.10">
    <property type="entry name" value="Histidine kinase-like ATPase, C-terminal domain"/>
    <property type="match status" value="1"/>
</dbReference>
<keyword evidence="8 13" id="KW-0418">Kinase</keyword>
<dbReference type="PANTHER" id="PTHR44936">
    <property type="entry name" value="SENSOR PROTEIN CREC"/>
    <property type="match status" value="1"/>
</dbReference>
<dbReference type="InterPro" id="IPR005467">
    <property type="entry name" value="His_kinase_dom"/>
</dbReference>
<keyword evidence="4" id="KW-1003">Cell membrane</keyword>
<dbReference type="InterPro" id="IPR003660">
    <property type="entry name" value="HAMP_dom"/>
</dbReference>
<feature type="transmembrane region" description="Helical" evidence="10">
    <location>
        <begin position="12"/>
        <end position="33"/>
    </location>
</feature>
<evidence type="ECO:0000256" key="4">
    <source>
        <dbReference type="ARBA" id="ARBA00022475"/>
    </source>
</evidence>
<dbReference type="SMART" id="SM00388">
    <property type="entry name" value="HisKA"/>
    <property type="match status" value="1"/>
</dbReference>
<evidence type="ECO:0000256" key="2">
    <source>
        <dbReference type="ARBA" id="ARBA00004651"/>
    </source>
</evidence>
<evidence type="ECO:0000256" key="7">
    <source>
        <dbReference type="ARBA" id="ARBA00022741"/>
    </source>
</evidence>
<evidence type="ECO:0000256" key="10">
    <source>
        <dbReference type="SAM" id="Phobius"/>
    </source>
</evidence>
<keyword evidence="10" id="KW-1133">Transmembrane helix</keyword>
<feature type="transmembrane region" description="Helical" evidence="10">
    <location>
        <begin position="191"/>
        <end position="209"/>
    </location>
</feature>
<name>A0A090EE91_MESPL</name>
<dbReference type="InterPro" id="IPR003594">
    <property type="entry name" value="HATPase_dom"/>
</dbReference>
<dbReference type="EMBL" id="CCNB01000043">
    <property type="protein sequence ID" value="CDX43576.1"/>
    <property type="molecule type" value="Genomic_DNA"/>
</dbReference>
<dbReference type="GO" id="GO:0005886">
    <property type="term" value="C:plasma membrane"/>
    <property type="evidence" value="ECO:0007669"/>
    <property type="project" value="UniProtKB-SubCell"/>
</dbReference>
<dbReference type="Pfam" id="PF02518">
    <property type="entry name" value="HATPase_c"/>
    <property type="match status" value="1"/>
</dbReference>
<dbReference type="GO" id="GO:0000155">
    <property type="term" value="F:phosphorelay sensor kinase activity"/>
    <property type="evidence" value="ECO:0007669"/>
    <property type="project" value="InterPro"/>
</dbReference>
<keyword evidence="6" id="KW-0808">Transferase</keyword>
<sequence>MRRFLPQTLPVWVLLIVIAGLMISQVATLYIVARDRAAANSIVDLYRLNDRAYSLVQLMHDATPEERKATASGLFNSTYALTVSDTPAVTSSIAGDDQLAELEDILVGRLSKFGITDARVRRDPATQESDVPDGQAVNKDVGQVERDLLVLGADFAQSDKLTASLRFSDGQWLNFTEPITPPGPILSLDSLPLYSLIAGLIVVMSIWSLRRLTAPYRMMETAVKRIGNDLKSPPIAESGSREIRAAAKAINAMQMRLRDYVEDREHLAAALAHDLRTPLTRMRLRLELLRKSPAREALAHDLADIESIASSVIDFAKFEVTEERAERIDFWSLVESVADSFDGASFDEDVVPSRGLICIARPVALRRCVTNLIQNAVTYGKKAHLGVRRSGDTITLSIRDEGPGIPQAKLDAVFGSFVRLEGSRNRTTGGLGLGLTIARNIARGAGGEVNLSNHPGGGLLTELRLPVAA</sequence>
<dbReference type="EC" id="2.7.13.3" evidence="3"/>
<keyword evidence="15" id="KW-1185">Reference proteome</keyword>
<comment type="subcellular location">
    <subcellularLocation>
        <location evidence="2">Cell membrane</location>
        <topology evidence="2">Multi-pass membrane protein</topology>
    </subcellularLocation>
</comment>
<dbReference type="SMART" id="SM00387">
    <property type="entry name" value="HATPase_c"/>
    <property type="match status" value="1"/>
</dbReference>
<dbReference type="Gene3D" id="1.10.287.130">
    <property type="match status" value="1"/>
</dbReference>
<dbReference type="InterPro" id="IPR050980">
    <property type="entry name" value="2C_sensor_his_kinase"/>
</dbReference>
<dbReference type="InterPro" id="IPR003661">
    <property type="entry name" value="HisK_dim/P_dom"/>
</dbReference>
<gene>
    <name evidence="13" type="ORF">MPL3356_80355</name>
    <name evidence="14" type="ORF">MPLDJ20_60271</name>
</gene>
<dbReference type="GeneID" id="31892800"/>
<dbReference type="Proteomes" id="UP000045285">
    <property type="component" value="Unassembled WGS sequence"/>
</dbReference>
<dbReference type="Proteomes" id="UP000046373">
    <property type="component" value="Unassembled WGS sequence"/>
</dbReference>
<dbReference type="InterPro" id="IPR036097">
    <property type="entry name" value="HisK_dim/P_sf"/>
</dbReference>
<dbReference type="InterPro" id="IPR004358">
    <property type="entry name" value="Sig_transdc_His_kin-like_C"/>
</dbReference>
<dbReference type="SMART" id="SM00304">
    <property type="entry name" value="HAMP"/>
    <property type="match status" value="1"/>
</dbReference>
<evidence type="ECO:0000256" key="3">
    <source>
        <dbReference type="ARBA" id="ARBA00012438"/>
    </source>
</evidence>